<dbReference type="PANTHER" id="PTHR47962:SF5">
    <property type="entry name" value="ATP-DEPENDENT HELICASE LHR-RELATED"/>
    <property type="match status" value="1"/>
</dbReference>
<dbReference type="EMBL" id="CP126980">
    <property type="protein sequence ID" value="WIM95366.1"/>
    <property type="molecule type" value="Genomic_DNA"/>
</dbReference>
<keyword evidence="3" id="KW-0378">Hydrolase</keyword>
<feature type="compositionally biased region" description="Basic and acidic residues" evidence="10">
    <location>
        <begin position="347"/>
        <end position="364"/>
    </location>
</feature>
<feature type="compositionally biased region" description="Basic and acidic residues" evidence="10">
    <location>
        <begin position="330"/>
        <end position="340"/>
    </location>
</feature>
<dbReference type="SMART" id="SM00490">
    <property type="entry name" value="HELICc"/>
    <property type="match status" value="1"/>
</dbReference>
<dbReference type="InterPro" id="IPR055368">
    <property type="entry name" value="WH3_Lhr"/>
</dbReference>
<dbReference type="Pfam" id="PF00271">
    <property type="entry name" value="Helicase_C"/>
    <property type="match status" value="1"/>
</dbReference>
<organism evidence="13 14">
    <name type="scientific">Actinoplanes oblitus</name>
    <dbReference type="NCBI Taxonomy" id="3040509"/>
    <lineage>
        <taxon>Bacteria</taxon>
        <taxon>Bacillati</taxon>
        <taxon>Actinomycetota</taxon>
        <taxon>Actinomycetes</taxon>
        <taxon>Micromonosporales</taxon>
        <taxon>Micromonosporaceae</taxon>
        <taxon>Actinoplanes</taxon>
    </lineage>
</organism>
<dbReference type="RefSeq" id="WP_284916676.1">
    <property type="nucleotide sequence ID" value="NZ_CP126980.1"/>
</dbReference>
<evidence type="ECO:0000313" key="13">
    <source>
        <dbReference type="EMBL" id="WIM95366.1"/>
    </source>
</evidence>
<dbReference type="Pfam" id="PF08494">
    <property type="entry name" value="DEAD_assoc"/>
    <property type="match status" value="1"/>
</dbReference>
<name>A0ABY8WBV6_9ACTN</name>
<gene>
    <name evidence="13" type="ORF">ACTOB_007463</name>
</gene>
<dbReference type="InterPro" id="IPR001650">
    <property type="entry name" value="Helicase_C-like"/>
</dbReference>
<evidence type="ECO:0000256" key="7">
    <source>
        <dbReference type="ARBA" id="ARBA00023204"/>
    </source>
</evidence>
<dbReference type="InterPro" id="IPR014001">
    <property type="entry name" value="Helicase_ATP-bd"/>
</dbReference>
<keyword evidence="4 13" id="KW-0347">Helicase</keyword>
<keyword evidence="9" id="KW-0175">Coiled coil</keyword>
<reference evidence="13 14" key="1">
    <citation type="submission" date="2023-06" db="EMBL/GenBank/DDBJ databases">
        <authorList>
            <person name="Yushchuk O."/>
            <person name="Binda E."/>
            <person name="Ruckert-Reed C."/>
            <person name="Fedorenko V."/>
            <person name="Kalinowski J."/>
            <person name="Marinelli F."/>
        </authorList>
    </citation>
    <scope>NUCLEOTIDE SEQUENCE [LARGE SCALE GENOMIC DNA]</scope>
    <source>
        <strain evidence="13 14">NRRL 3884</strain>
    </source>
</reference>
<dbReference type="InterPro" id="IPR027417">
    <property type="entry name" value="P-loop_NTPase"/>
</dbReference>
<keyword evidence="5" id="KW-0067">ATP-binding</keyword>
<evidence type="ECO:0000256" key="1">
    <source>
        <dbReference type="ARBA" id="ARBA00022741"/>
    </source>
</evidence>
<dbReference type="Gene3D" id="3.40.50.300">
    <property type="entry name" value="P-loop containing nucleotide triphosphate hydrolases"/>
    <property type="match status" value="2"/>
</dbReference>
<dbReference type="Pfam" id="PF23235">
    <property type="entry name" value="WHD_3rd_Lhr"/>
    <property type="match status" value="1"/>
</dbReference>
<feature type="domain" description="Helicase ATP-binding" evidence="11">
    <location>
        <begin position="34"/>
        <end position="227"/>
    </location>
</feature>
<dbReference type="InterPro" id="IPR011545">
    <property type="entry name" value="DEAD/DEAH_box_helicase_dom"/>
</dbReference>
<evidence type="ECO:0000256" key="8">
    <source>
        <dbReference type="ARBA" id="ARBA00023235"/>
    </source>
</evidence>
<dbReference type="Pfam" id="PF00270">
    <property type="entry name" value="DEAD"/>
    <property type="match status" value="1"/>
</dbReference>
<keyword evidence="6" id="KW-0238">DNA-binding</keyword>
<dbReference type="InterPro" id="IPR052511">
    <property type="entry name" value="ATP-dep_Helicase"/>
</dbReference>
<feature type="coiled-coil region" evidence="9">
    <location>
        <begin position="296"/>
        <end position="323"/>
    </location>
</feature>
<dbReference type="PANTHER" id="PTHR47962">
    <property type="entry name" value="ATP-DEPENDENT HELICASE LHR-RELATED-RELATED"/>
    <property type="match status" value="1"/>
</dbReference>
<evidence type="ECO:0000256" key="9">
    <source>
        <dbReference type="SAM" id="Coils"/>
    </source>
</evidence>
<feature type="domain" description="Helicase C-terminal" evidence="12">
    <location>
        <begin position="271"/>
        <end position="556"/>
    </location>
</feature>
<keyword evidence="1" id="KW-0547">Nucleotide-binding</keyword>
<dbReference type="PROSITE" id="PS51192">
    <property type="entry name" value="HELICASE_ATP_BIND_1"/>
    <property type="match status" value="1"/>
</dbReference>
<dbReference type="PROSITE" id="PS51194">
    <property type="entry name" value="HELICASE_CTER"/>
    <property type="match status" value="1"/>
</dbReference>
<evidence type="ECO:0000259" key="12">
    <source>
        <dbReference type="PROSITE" id="PS51194"/>
    </source>
</evidence>
<dbReference type="CDD" id="cd17922">
    <property type="entry name" value="DEXHc_LHR-like"/>
    <property type="match status" value="1"/>
</dbReference>
<dbReference type="InterPro" id="IPR055369">
    <property type="entry name" value="WH2_Lhr"/>
</dbReference>
<evidence type="ECO:0000256" key="6">
    <source>
        <dbReference type="ARBA" id="ARBA00023125"/>
    </source>
</evidence>
<dbReference type="GO" id="GO:0004386">
    <property type="term" value="F:helicase activity"/>
    <property type="evidence" value="ECO:0007669"/>
    <property type="project" value="UniProtKB-KW"/>
</dbReference>
<feature type="region of interest" description="Disordered" evidence="10">
    <location>
        <begin position="324"/>
        <end position="425"/>
    </location>
</feature>
<accession>A0ABY8WBV6</accession>
<evidence type="ECO:0000259" key="11">
    <source>
        <dbReference type="PROSITE" id="PS51192"/>
    </source>
</evidence>
<proteinExistence type="predicted"/>
<feature type="region of interest" description="Disordered" evidence="10">
    <location>
        <begin position="115"/>
        <end position="135"/>
    </location>
</feature>
<dbReference type="Proteomes" id="UP001240150">
    <property type="component" value="Chromosome"/>
</dbReference>
<dbReference type="SUPFAM" id="SSF52540">
    <property type="entry name" value="P-loop containing nucleoside triphosphate hydrolases"/>
    <property type="match status" value="1"/>
</dbReference>
<dbReference type="Pfam" id="PF19306">
    <property type="entry name" value="WHD_Lhr"/>
    <property type="match status" value="1"/>
</dbReference>
<keyword evidence="7" id="KW-0234">DNA repair</keyword>
<evidence type="ECO:0000256" key="3">
    <source>
        <dbReference type="ARBA" id="ARBA00022801"/>
    </source>
</evidence>
<evidence type="ECO:0000256" key="2">
    <source>
        <dbReference type="ARBA" id="ARBA00022763"/>
    </source>
</evidence>
<keyword evidence="14" id="KW-1185">Reference proteome</keyword>
<feature type="region of interest" description="Disordered" evidence="10">
    <location>
        <begin position="1366"/>
        <end position="1397"/>
    </location>
</feature>
<evidence type="ECO:0000256" key="10">
    <source>
        <dbReference type="SAM" id="MobiDB-lite"/>
    </source>
</evidence>
<dbReference type="InterPro" id="IPR055367">
    <property type="entry name" value="WH4_Lhr"/>
</dbReference>
<dbReference type="InterPro" id="IPR013701">
    <property type="entry name" value="Lhr-like_DEAD/DEAH_assoc"/>
</dbReference>
<sequence>MGDVREVLERFGPATREWFTAAFAAPTAAQDGAWRAIGAGRHALVVAPTGSGKTLAAFLWSLDRLAREPVPEQVRRRCRVLYVSPLKALAVDVERNLRAPLTGIRQAAGRLGLPPPEITVGMRTGDTPADERRGFARTPPDILITTPESLFLLLTSAARESLRGVETVIIDEVHAVAATKRGAHLALSLERLDALLERPAQRIGLSATVRPIEETARFLGGSQPVEIVRPPSAKTIEVSVEVPVEDMTRLDEAPAGDDLEGGRHTPSIWPAVEERVLDLIEGHRSTIVFTNSRRGAERLCARLNELAAERAELARLNEQAAALGQPVWRGDPEGAERDGHGGPGADGGRDSEATEGDGGRDDHGGPGADGGWDSEATEGDGGPGSGRTPRGVSAGGDPAAIGDLLAGGPPGFPRRSGAIRGNGDGGMPAAVMAQSGAASGAPAVIARAHHGSVSREERKQIEEALKSGRLPAVVATSSLELGIDMGAVDLVVQIEAPPTVAAGLQRIGRAGHQVGAVSRGVVFPKHRGDLLSCAVVAERMADGAIEELRYPRNPLDVLAQHVVAMVALDPWPVDELAALVRRAAPFGELPESALHAVLDMLSGRYPSTAFAELRPRLVWDRGTDLLTGRPGAQRLAVTSGGTIPDRGMFGVFLAGSERASRVGELDEEMVYESRVGDVFLLGSTSWRIEDITPDRVLVSPAPGAPARMPFWKGDSPGRPIELGRAIGARLRALAKAGDEPATAALRESGLDEWAAGNLVNYLREQRESTRHLPDDRTIVVEKFRDELGDWRMTVHCVLGARVNAPWALAIGRRLSERYGVDGQVMPSDDGIVVRLPDTADEPPGADLVAFEPEEIAQLVEESVGTSALFASRFRECAARSLLLPRRDPRRRQPLWQQRQRSAQLLDVAREFADFPVTLEAARECLQDVFDVPGLTGLMREIAGRKVRLVEAETQRPSPFARSLLFGYVGAFLYEGDAPLAERRAAALALDATLLGELLGRVDLRELLDPAVVTETEAQLQWLTTQRAPRDAEDAAELLRLLGDLSAAELAERGVPEDWARSLEAARRAIRVRVAGEERWIGIDDAGRYRDALGVALPVGVPEAYLEPVTDPLGDLVARYARTHGPFPAATCAARFGLGVFVVEQALKRLSATGRVTSGEFSPEGAGTEWCDAEVLRMLRRRSLAALRREIEPVPPRVLAAFLPRWHQVGGNARGVDALAATIEQVQGVAVPASAWERLVLPARVADYTPPQLDELCASGEVLWAGSGSIAGGDGWVTLAYADSAPLLLPPPDEELALTPAHQAVLDALAGGQALFFRSLSDRVGSTDDTELAATVWDLVWAGHLTNDTFAPLRALLGGAGAHKAKATPARTRYRRPGRPNMPSRTGPLHMAGRWSRLPDRDLDPTRRAAALADLLLERHGVVTRGAVLAEGVTGGFAAVYPVLGALEERGAARRGYFVEGLGAAQFAVPGAVDRLRALAEPAELAKRTGTGALVLAAADPANPYGAALPWPERIVDSGDGEPVAKAGHRAGRKAGALVVLVGGELVLYVERGGRTLLSFADDPEALTAAGQALAASVRSGALGTMSVERADGESVHSSPLREALTAAGFRATPRGLRLRG</sequence>
<keyword evidence="8" id="KW-0413">Isomerase</keyword>
<protein>
    <submittedName>
        <fullName evidence="13">DEAD/DEAH box helicase</fullName>
    </submittedName>
</protein>
<dbReference type="InterPro" id="IPR045628">
    <property type="entry name" value="Lhr_WH_dom"/>
</dbReference>
<evidence type="ECO:0000313" key="14">
    <source>
        <dbReference type="Proteomes" id="UP001240150"/>
    </source>
</evidence>
<dbReference type="Pfam" id="PF23236">
    <property type="entry name" value="WHD_2nd_Lhr"/>
    <property type="match status" value="1"/>
</dbReference>
<dbReference type="SMART" id="SM00487">
    <property type="entry name" value="DEXDc"/>
    <property type="match status" value="1"/>
</dbReference>
<evidence type="ECO:0000256" key="5">
    <source>
        <dbReference type="ARBA" id="ARBA00022840"/>
    </source>
</evidence>
<dbReference type="Pfam" id="PF23234">
    <property type="entry name" value="WHD_4th_Lhr"/>
    <property type="match status" value="1"/>
</dbReference>
<evidence type="ECO:0000256" key="4">
    <source>
        <dbReference type="ARBA" id="ARBA00022806"/>
    </source>
</evidence>
<keyword evidence="2" id="KW-0227">DNA damage</keyword>